<gene>
    <name evidence="1" type="ORF">SAMN04487977_1057</name>
</gene>
<evidence type="ECO:0000313" key="1">
    <source>
        <dbReference type="EMBL" id="SEQ49711.1"/>
    </source>
</evidence>
<protein>
    <submittedName>
        <fullName evidence="1">Uncharacterized protein</fullName>
    </submittedName>
</protein>
<dbReference type="RefSeq" id="WP_074643584.1">
    <property type="nucleotide sequence ID" value="NZ_FOFU01000005.1"/>
</dbReference>
<organism evidence="1 2">
    <name type="scientific">Treponema bryantii</name>
    <dbReference type="NCBI Taxonomy" id="163"/>
    <lineage>
        <taxon>Bacteria</taxon>
        <taxon>Pseudomonadati</taxon>
        <taxon>Spirochaetota</taxon>
        <taxon>Spirochaetia</taxon>
        <taxon>Spirochaetales</taxon>
        <taxon>Treponemataceae</taxon>
        <taxon>Treponema</taxon>
    </lineage>
</organism>
<evidence type="ECO:0000313" key="2">
    <source>
        <dbReference type="Proteomes" id="UP000182360"/>
    </source>
</evidence>
<accession>A0A1H9GI15</accession>
<dbReference type="AlphaFoldDB" id="A0A1H9GI15"/>
<sequence>MIKLDEKINEIENDYLLLLQNIKSNITDDSLESVLDSIRLFWYKNRKVVSMFLETLKNKQAFSYSGATHLDVNDNEYYGFLAVGKIHIMDDQLYKYADCLLQDVDVPGNEIIKKQVFTTLNDNICLLKDLKGIVLLLPVRLFFTNKLDVIHKVAEQCYLSFFNNHFSSIKNYFDNCKTAEDVDKYLSDDIKKSIYICDHDRFDLEFTERIKFLPDAFLGNNNDAEKFFHSLIGFIISGLEILETMHDYGIIPIIRNPATLSYIYLLEPNLSTDIFFLNKTVLANEIFAIVNQNMNNFKVYTPKEMNDLCKTNNIFETLYNDFELSTQSINQINFKERVEMIKTRILNMADNK</sequence>
<reference evidence="1 2" key="1">
    <citation type="submission" date="2016-10" db="EMBL/GenBank/DDBJ databases">
        <authorList>
            <person name="de Groot N.N."/>
        </authorList>
    </citation>
    <scope>NUCLEOTIDE SEQUENCE [LARGE SCALE GENOMIC DNA]</scope>
    <source>
        <strain evidence="1 2">B25</strain>
    </source>
</reference>
<keyword evidence="2" id="KW-1185">Reference proteome</keyword>
<dbReference type="Proteomes" id="UP000182360">
    <property type="component" value="Unassembled WGS sequence"/>
</dbReference>
<name>A0A1H9GI15_9SPIR</name>
<dbReference type="EMBL" id="FOFU01000005">
    <property type="protein sequence ID" value="SEQ49711.1"/>
    <property type="molecule type" value="Genomic_DNA"/>
</dbReference>
<proteinExistence type="predicted"/>